<dbReference type="InterPro" id="IPR027417">
    <property type="entry name" value="P-loop_NTPase"/>
</dbReference>
<organism evidence="3 4">
    <name type="scientific">Defluviitoga tunisiensis</name>
    <dbReference type="NCBI Taxonomy" id="1006576"/>
    <lineage>
        <taxon>Bacteria</taxon>
        <taxon>Thermotogati</taxon>
        <taxon>Thermotogota</taxon>
        <taxon>Thermotogae</taxon>
        <taxon>Petrotogales</taxon>
        <taxon>Petrotogaceae</taxon>
        <taxon>Defluviitoga</taxon>
    </lineage>
</organism>
<dbReference type="Pfam" id="PF21516">
    <property type="entry name" value="YqeH-like_C"/>
    <property type="match status" value="1"/>
</dbReference>
<evidence type="ECO:0000259" key="1">
    <source>
        <dbReference type="Pfam" id="PF01926"/>
    </source>
</evidence>
<sequence length="365" mass="41206">MKCEGCGIEIQSSDPKMAGYIPEEVLKERIENNEKVVCQRCFKLKHYNYLMPIKIESDFSGELDRILTNFNTILWIVDVIDFEGTFRSEIAEKLKGKDVILVVNKVDLLPRSTSYSQLKEWLINRLKLSSLNIPSDNIVIASSKTGLGIGKTKQLLSRISEKKALILGVTNVGKSSFLNKLTSKDVTVSAFVGTTLELLKTEIPDLGIEVYDTPGIFTNDRLCDFFDIFSQVKMVPSKKINTKTHTIAKGNVLFISSLFWVDVVENGVRGLPPITTIFLPEGISTHRAKRERVSELLYNRKVLYPPYDDKFDFGKIEFEKVKVRVDKGNDIAIAGAGWFSVKRGPLIAEISKPKQLKFCIRQSMK</sequence>
<dbReference type="STRING" id="1006576.DTL3_0786"/>
<feature type="domain" description="G" evidence="1">
    <location>
        <begin position="164"/>
        <end position="218"/>
    </location>
</feature>
<proteinExistence type="predicted"/>
<dbReference type="AlphaFoldDB" id="A0A0C7P1E7"/>
<dbReference type="SUPFAM" id="SSF52540">
    <property type="entry name" value="P-loop containing nucleoside triphosphate hydrolases"/>
    <property type="match status" value="1"/>
</dbReference>
<dbReference type="InterPro" id="IPR006073">
    <property type="entry name" value="GTP-bd"/>
</dbReference>
<dbReference type="PATRIC" id="fig|1006576.9.peg.774"/>
<dbReference type="PANTHER" id="PTHR46434:SF1">
    <property type="entry name" value="GENETIC INTERACTOR OF PROHIBITINS 3, MITOCHONDRIAL"/>
    <property type="match status" value="1"/>
</dbReference>
<evidence type="ECO:0000259" key="2">
    <source>
        <dbReference type="Pfam" id="PF21516"/>
    </source>
</evidence>
<dbReference type="CDD" id="cd01855">
    <property type="entry name" value="YqeH"/>
    <property type="match status" value="1"/>
</dbReference>
<feature type="domain" description="NOA1/YqeH-like C-terminal" evidence="2">
    <location>
        <begin position="276"/>
        <end position="364"/>
    </location>
</feature>
<dbReference type="InterPro" id="IPR048422">
    <property type="entry name" value="NOA1/YqeH-like_C"/>
</dbReference>
<dbReference type="RefSeq" id="WP_045087613.1">
    <property type="nucleotide sequence ID" value="NZ_LN824141.1"/>
</dbReference>
<reference evidence="4" key="1">
    <citation type="submission" date="2014-11" db="EMBL/GenBank/DDBJ databases">
        <authorList>
            <person name="Wibberg D."/>
        </authorList>
    </citation>
    <scope>NUCLEOTIDE SEQUENCE [LARGE SCALE GENOMIC DNA]</scope>
    <source>
        <strain evidence="4">L3</strain>
    </source>
</reference>
<accession>A0A0C7P1E7</accession>
<dbReference type="HOGENOM" id="CLU_017878_0_2_0"/>
<dbReference type="PANTHER" id="PTHR46434">
    <property type="entry name" value="GENETIC INTERACTOR OF PROHIBITINS 3, MITOCHONDRIAL"/>
    <property type="match status" value="1"/>
</dbReference>
<dbReference type="Proteomes" id="UP000032809">
    <property type="component" value="Chromosome I"/>
</dbReference>
<evidence type="ECO:0000313" key="4">
    <source>
        <dbReference type="Proteomes" id="UP000032809"/>
    </source>
</evidence>
<dbReference type="GO" id="GO:0005525">
    <property type="term" value="F:GTP binding"/>
    <property type="evidence" value="ECO:0007669"/>
    <property type="project" value="InterPro"/>
</dbReference>
<protein>
    <submittedName>
        <fullName evidence="3">Ribosome biogenesis GTPase YqeH</fullName>
    </submittedName>
</protein>
<dbReference type="Gene3D" id="3.40.50.300">
    <property type="entry name" value="P-loop containing nucleotide triphosphate hydrolases"/>
    <property type="match status" value="1"/>
</dbReference>
<dbReference type="KEGG" id="dtn:DTL3_0786"/>
<name>A0A0C7P1E7_DEFTU</name>
<evidence type="ECO:0000313" key="3">
    <source>
        <dbReference type="EMBL" id="CEP78095.1"/>
    </source>
</evidence>
<dbReference type="Pfam" id="PF01926">
    <property type="entry name" value="MMR_HSR1"/>
    <property type="match status" value="1"/>
</dbReference>
<dbReference type="EMBL" id="LN824141">
    <property type="protein sequence ID" value="CEP78095.1"/>
    <property type="molecule type" value="Genomic_DNA"/>
</dbReference>
<gene>
    <name evidence="3" type="primary">yqeH</name>
    <name evidence="3" type="ORF">DTL3_0786</name>
</gene>
<dbReference type="InterPro" id="IPR050896">
    <property type="entry name" value="Mito_lipid_metab_GTPase"/>
</dbReference>
<dbReference type="OrthoDB" id="9773841at2"/>
<keyword evidence="4" id="KW-1185">Reference proteome</keyword>